<gene>
    <name evidence="1" type="ORF">E1898_01335</name>
</gene>
<dbReference type="EMBL" id="SMUW01000020">
    <property type="protein sequence ID" value="TDK50388.1"/>
    <property type="molecule type" value="Genomic_DNA"/>
</dbReference>
<evidence type="ECO:0000313" key="2">
    <source>
        <dbReference type="Proteomes" id="UP000295438"/>
    </source>
</evidence>
<protein>
    <recommendedName>
        <fullName evidence="3">DUF5723 domain-containing protein</fullName>
    </recommendedName>
</protein>
<evidence type="ECO:0008006" key="3">
    <source>
        <dbReference type="Google" id="ProtNLM"/>
    </source>
</evidence>
<comment type="caution">
    <text evidence="1">The sequence shown here is derived from an EMBL/GenBank/DDBJ whole genome shotgun (WGS) entry which is preliminary data.</text>
</comment>
<accession>A0A4R5VDZ2</accession>
<reference evidence="1 2" key="1">
    <citation type="submission" date="2019-03" db="EMBL/GenBank/DDBJ databases">
        <title>Algoriphagus aquimaris sp. nov., isolated form marine sediment in Pohang, Korea.</title>
        <authorList>
            <person name="Kim J."/>
            <person name="Yoon S.-H."/>
            <person name="Lee S.-S."/>
        </authorList>
    </citation>
    <scope>NUCLEOTIDE SEQUENCE [LARGE SCALE GENOMIC DNA]</scope>
    <source>
        <strain evidence="1 2">F21</strain>
    </source>
</reference>
<name>A0A4R5VDZ2_9BACT</name>
<keyword evidence="2" id="KW-1185">Reference proteome</keyword>
<evidence type="ECO:0000313" key="1">
    <source>
        <dbReference type="EMBL" id="TDK50388.1"/>
    </source>
</evidence>
<organism evidence="1 2">
    <name type="scientific">Algoriphagus formosus</name>
    <dbReference type="NCBI Taxonomy" id="2007308"/>
    <lineage>
        <taxon>Bacteria</taxon>
        <taxon>Pseudomonadati</taxon>
        <taxon>Bacteroidota</taxon>
        <taxon>Cytophagia</taxon>
        <taxon>Cytophagales</taxon>
        <taxon>Cyclobacteriaceae</taxon>
        <taxon>Algoriphagus</taxon>
    </lineage>
</organism>
<proteinExistence type="predicted"/>
<dbReference type="AlphaFoldDB" id="A0A4R5VDZ2"/>
<sequence length="449" mass="50209">MKASISKGLLIFIFSFSISYQTWSQTIFGAQIDNRAGIKGLTLNPANVINPRLKAEIHLFSFSGYVGNDYVGINLSNLNRITTFRSFQENSSLNPKPDNNFVGNLDFMGPGFQMNLSPKHSIALSTRVRTFFNLNNIGGEFFESISSPEDESENYEVLMRDLDGIFHLWGEIGLTYGRVIIDQDNYSIRGAATFKYLGGAGGAIGSSDLFGAIYLQNPNTLTTRGQFRYGYSNGFDFEDINLDNLKSGFGMDLGFIFEMRNQSDRAYTDGYKLKAGVSVLDIGGVNYPEFSRWDYNMNNTISLDEFNEDNFQDVLEENYEGLRSDQASKLGMPTSLQIFADYAITNRFYLAAQGSISLRNHQELPVSQIVNNFMLTPRMETGWLSIYSPISYRQYEGALSWGLGFRIGPATIGSGSILTNLISKNSRSIDAYLGFQIPLYRKGVKGSQK</sequence>
<dbReference type="Proteomes" id="UP000295438">
    <property type="component" value="Unassembled WGS sequence"/>
</dbReference>
<dbReference type="RefSeq" id="WP_133389530.1">
    <property type="nucleotide sequence ID" value="NZ_SMUW01000020.1"/>
</dbReference>